<gene>
    <name evidence="1" type="ORF">BO79DRAFT_107101</name>
</gene>
<keyword evidence="2" id="KW-1185">Reference proteome</keyword>
<organism evidence="1 2">
    <name type="scientific">Aspergillus costaricaensis CBS 115574</name>
    <dbReference type="NCBI Taxonomy" id="1448317"/>
    <lineage>
        <taxon>Eukaryota</taxon>
        <taxon>Fungi</taxon>
        <taxon>Dikarya</taxon>
        <taxon>Ascomycota</taxon>
        <taxon>Pezizomycotina</taxon>
        <taxon>Eurotiomycetes</taxon>
        <taxon>Eurotiomycetidae</taxon>
        <taxon>Eurotiales</taxon>
        <taxon>Aspergillaceae</taxon>
        <taxon>Aspergillus</taxon>
        <taxon>Aspergillus subgen. Circumdati</taxon>
    </lineage>
</organism>
<dbReference type="Proteomes" id="UP000249748">
    <property type="component" value="Unassembled WGS sequence"/>
</dbReference>
<evidence type="ECO:0000313" key="1">
    <source>
        <dbReference type="EMBL" id="RAK93408.1"/>
    </source>
</evidence>
<reference evidence="1" key="1">
    <citation type="submission" date="2018-02" db="EMBL/GenBank/DDBJ databases">
        <title>The genomes of Aspergillus section Nigri reveals drivers in fungal speciation.</title>
        <authorList>
            <consortium name="DOE Joint Genome Institute"/>
            <person name="Vesth T.C."/>
            <person name="Nybo J."/>
            <person name="Theobald S."/>
            <person name="Brandl J."/>
            <person name="Frisvad J.C."/>
            <person name="Nielsen K.F."/>
            <person name="Lyhne E.K."/>
            <person name="Kogle M.E."/>
            <person name="Kuo A."/>
            <person name="Riley R."/>
            <person name="Clum A."/>
            <person name="Nolan M."/>
            <person name="Lipzen A."/>
            <person name="Salamov A."/>
            <person name="Henrissat B."/>
            <person name="Wiebenga A."/>
            <person name="De vries R.P."/>
            <person name="Grigoriev I.V."/>
            <person name="Mortensen U.H."/>
            <person name="Andersen M.R."/>
            <person name="Baker S.E."/>
        </authorList>
    </citation>
    <scope>NUCLEOTIDE SEQUENCE</scope>
    <source>
        <strain evidence="1">CBS 115574</strain>
    </source>
</reference>
<name>A0ACD1ISZ3_9EURO</name>
<evidence type="ECO:0000313" key="2">
    <source>
        <dbReference type="Proteomes" id="UP000249748"/>
    </source>
</evidence>
<feature type="non-terminal residue" evidence="1">
    <location>
        <position position="116"/>
    </location>
</feature>
<accession>A0ACD1ISZ3</accession>
<proteinExistence type="predicted"/>
<feature type="non-terminal residue" evidence="1">
    <location>
        <position position="1"/>
    </location>
</feature>
<dbReference type="EMBL" id="KZ824536">
    <property type="protein sequence ID" value="RAK93408.1"/>
    <property type="molecule type" value="Genomic_DNA"/>
</dbReference>
<sequence>GAGTPSTPTDLTIVANDPTTVHMTWSKSADAAGYRLWSRNVNDPGSVLTAQNATVETTCSDQYFLFPGTWNYEWCVSAFNGYLESPTGSCVVAPSPTASGGAGQYCPSPPAWCPNG</sequence>
<protein>
    <submittedName>
        <fullName evidence="1">Uncharacterized protein</fullName>
    </submittedName>
</protein>